<organism evidence="1 7">
    <name type="scientific">Trichinella pseudospiralis</name>
    <name type="common">Parasitic roundworm</name>
    <dbReference type="NCBI Taxonomy" id="6337"/>
    <lineage>
        <taxon>Eukaryota</taxon>
        <taxon>Metazoa</taxon>
        <taxon>Ecdysozoa</taxon>
        <taxon>Nematoda</taxon>
        <taxon>Enoplea</taxon>
        <taxon>Dorylaimia</taxon>
        <taxon>Trichinellida</taxon>
        <taxon>Trichinellidae</taxon>
        <taxon>Trichinella</taxon>
    </lineage>
</organism>
<accession>A0A0V0XE24</accession>
<sequence length="197" mass="22175">MESIVERSNDFRVILRADRDPFNGLQLGAGQARPQVEKYGDIDTARSSRQSTLASNWSQNDLNSRMSPPNFGSGTGCNFSSCNCGPNFTVKAGFTTYSLHLSFSFKEVSARVRVVNASLRNWRHSLRAASRDSPSGRYTYRIYKLKNREEMLGCSKDKEGCSMLTYLEVAAVISQKHHMESCLVDQHLAYKMEKKAI</sequence>
<evidence type="ECO:0000313" key="3">
    <source>
        <dbReference type="EMBL" id="KRX86541.1"/>
    </source>
</evidence>
<dbReference type="EMBL" id="JYDU01000361">
    <property type="protein sequence ID" value="KRX86541.1"/>
    <property type="molecule type" value="Genomic_DNA"/>
</dbReference>
<dbReference type="Proteomes" id="UP000054815">
    <property type="component" value="Unassembled WGS sequence"/>
</dbReference>
<reference evidence="1 7" key="1">
    <citation type="submission" date="2015-01" db="EMBL/GenBank/DDBJ databases">
        <title>Evolution of Trichinella species and genotypes.</title>
        <authorList>
            <person name="Korhonen P.K."/>
            <person name="Edoardo P."/>
            <person name="Giuseppe L.R."/>
            <person name="Gasser R.B."/>
        </authorList>
    </citation>
    <scope>NUCLEOTIDE SEQUENCE [LARGE SCALE GENOMIC DNA]</scope>
    <source>
        <strain evidence="1">ISS141</strain>
    </source>
</reference>
<name>A0A0V0XE24_TRIPS</name>
<evidence type="ECO:0000313" key="4">
    <source>
        <dbReference type="EMBL" id="KRX86642.1"/>
    </source>
</evidence>
<dbReference type="EMBL" id="JYDU01000350">
    <property type="protein sequence ID" value="KRX86642.1"/>
    <property type="molecule type" value="Genomic_DNA"/>
</dbReference>
<comment type="caution">
    <text evidence="1">The sequence shown here is derived from an EMBL/GenBank/DDBJ whole genome shotgun (WGS) entry which is preliminary data.</text>
</comment>
<gene>
    <name evidence="6" type="ORF">T4E_10022</name>
    <name evidence="3" type="ORF">T4E_3313</name>
    <name evidence="4" type="ORF">T4E_6154</name>
    <name evidence="2" type="ORF">T4E_6979</name>
    <name evidence="5" type="ORF">T4E_7286</name>
    <name evidence="1" type="ORF">T4E_8442</name>
</gene>
<proteinExistence type="predicted"/>
<dbReference type="EMBL" id="JYDU01000403">
    <property type="protein sequence ID" value="KRX86300.1"/>
    <property type="molecule type" value="Genomic_DNA"/>
</dbReference>
<protein>
    <submittedName>
        <fullName evidence="1">Uncharacterized protein</fullName>
    </submittedName>
</protein>
<dbReference type="EMBL" id="JYDU01000415">
    <property type="protein sequence ID" value="KRX86242.1"/>
    <property type="molecule type" value="Genomic_DNA"/>
</dbReference>
<evidence type="ECO:0000313" key="5">
    <source>
        <dbReference type="EMBL" id="KRX86903.1"/>
    </source>
</evidence>
<evidence type="ECO:0000313" key="7">
    <source>
        <dbReference type="Proteomes" id="UP000054815"/>
    </source>
</evidence>
<evidence type="ECO:0000313" key="1">
    <source>
        <dbReference type="EMBL" id="KRX86242.1"/>
    </source>
</evidence>
<dbReference type="AlphaFoldDB" id="A0A0V0XE24"/>
<dbReference type="EMBL" id="JYDU01000002">
    <property type="protein sequence ID" value="KRY01642.1"/>
    <property type="molecule type" value="Genomic_DNA"/>
</dbReference>
<evidence type="ECO:0000313" key="2">
    <source>
        <dbReference type="EMBL" id="KRX86300.1"/>
    </source>
</evidence>
<evidence type="ECO:0000313" key="6">
    <source>
        <dbReference type="EMBL" id="KRY01642.1"/>
    </source>
</evidence>
<dbReference type="EMBL" id="JYDU01000325">
    <property type="protein sequence ID" value="KRX86903.1"/>
    <property type="molecule type" value="Genomic_DNA"/>
</dbReference>